<dbReference type="PANTHER" id="PTHR47723">
    <property type="entry name" value="OS05G0353850 PROTEIN"/>
    <property type="match status" value="1"/>
</dbReference>
<feature type="domain" description="RNase H type-1" evidence="1">
    <location>
        <begin position="64"/>
        <end position="135"/>
    </location>
</feature>
<evidence type="ECO:0000259" key="1">
    <source>
        <dbReference type="Pfam" id="PF13456"/>
    </source>
</evidence>
<dbReference type="Gene3D" id="3.30.420.10">
    <property type="entry name" value="Ribonuclease H-like superfamily/Ribonuclease H"/>
    <property type="match status" value="1"/>
</dbReference>
<name>A0A9W7M0U3_HIBTR</name>
<dbReference type="GO" id="GO:0003676">
    <property type="term" value="F:nucleic acid binding"/>
    <property type="evidence" value="ECO:0007669"/>
    <property type="project" value="InterPro"/>
</dbReference>
<dbReference type="EMBL" id="BSYR01000019">
    <property type="protein sequence ID" value="GMI83989.1"/>
    <property type="molecule type" value="Genomic_DNA"/>
</dbReference>
<gene>
    <name evidence="2" type="ORF">HRI_002068200</name>
</gene>
<evidence type="ECO:0000313" key="3">
    <source>
        <dbReference type="Proteomes" id="UP001165190"/>
    </source>
</evidence>
<dbReference type="InterPro" id="IPR053151">
    <property type="entry name" value="RNase_H-like"/>
</dbReference>
<dbReference type="PANTHER" id="PTHR47723:SF19">
    <property type="entry name" value="POLYNUCLEOTIDYL TRANSFERASE, RIBONUCLEASE H-LIKE SUPERFAMILY PROTEIN"/>
    <property type="match status" value="1"/>
</dbReference>
<dbReference type="InterPro" id="IPR002156">
    <property type="entry name" value="RNaseH_domain"/>
</dbReference>
<dbReference type="Pfam" id="PF13456">
    <property type="entry name" value="RVT_3"/>
    <property type="match status" value="1"/>
</dbReference>
<dbReference type="CDD" id="cd06222">
    <property type="entry name" value="RNase_H_like"/>
    <property type="match status" value="1"/>
</dbReference>
<evidence type="ECO:0000313" key="2">
    <source>
        <dbReference type="EMBL" id="GMI83989.1"/>
    </source>
</evidence>
<dbReference type="OrthoDB" id="930973at2759"/>
<dbReference type="InterPro" id="IPR044730">
    <property type="entry name" value="RNase_H-like_dom_plant"/>
</dbReference>
<sequence length="136" mass="15507">MYFKNHFIRKGLPEISPNKQTNPYRTRTESDYLRTLNSGRYSCRMKKEIVEANHIAQVGWVNINTDGVVGDPHNMAVVGGVIRDEFDSWLFGFNRSLGCCSIFLVKLWAAYDALSQASRLGFRKIELELDNTTSVV</sequence>
<dbReference type="AlphaFoldDB" id="A0A9W7M0U3"/>
<dbReference type="InterPro" id="IPR036397">
    <property type="entry name" value="RNaseH_sf"/>
</dbReference>
<accession>A0A9W7M0U3</accession>
<keyword evidence="3" id="KW-1185">Reference proteome</keyword>
<organism evidence="2 3">
    <name type="scientific">Hibiscus trionum</name>
    <name type="common">Flower of an hour</name>
    <dbReference type="NCBI Taxonomy" id="183268"/>
    <lineage>
        <taxon>Eukaryota</taxon>
        <taxon>Viridiplantae</taxon>
        <taxon>Streptophyta</taxon>
        <taxon>Embryophyta</taxon>
        <taxon>Tracheophyta</taxon>
        <taxon>Spermatophyta</taxon>
        <taxon>Magnoliopsida</taxon>
        <taxon>eudicotyledons</taxon>
        <taxon>Gunneridae</taxon>
        <taxon>Pentapetalae</taxon>
        <taxon>rosids</taxon>
        <taxon>malvids</taxon>
        <taxon>Malvales</taxon>
        <taxon>Malvaceae</taxon>
        <taxon>Malvoideae</taxon>
        <taxon>Hibiscus</taxon>
    </lineage>
</organism>
<comment type="caution">
    <text evidence="2">The sequence shown here is derived from an EMBL/GenBank/DDBJ whole genome shotgun (WGS) entry which is preliminary data.</text>
</comment>
<dbReference type="GO" id="GO:0004523">
    <property type="term" value="F:RNA-DNA hybrid ribonuclease activity"/>
    <property type="evidence" value="ECO:0007669"/>
    <property type="project" value="InterPro"/>
</dbReference>
<proteinExistence type="predicted"/>
<dbReference type="Proteomes" id="UP001165190">
    <property type="component" value="Unassembled WGS sequence"/>
</dbReference>
<protein>
    <recommendedName>
        <fullName evidence="1">RNase H type-1 domain-containing protein</fullName>
    </recommendedName>
</protein>
<reference evidence="2" key="1">
    <citation type="submission" date="2023-05" db="EMBL/GenBank/DDBJ databases">
        <title>Genome and transcriptome analyses reveal genes involved in the formation of fine ridges on petal epidermal cells in Hibiscus trionum.</title>
        <authorList>
            <person name="Koshimizu S."/>
            <person name="Masuda S."/>
            <person name="Ishii T."/>
            <person name="Shirasu K."/>
            <person name="Hoshino A."/>
            <person name="Arita M."/>
        </authorList>
    </citation>
    <scope>NUCLEOTIDE SEQUENCE</scope>
    <source>
        <strain evidence="2">Hamamatsu line</strain>
    </source>
</reference>